<keyword evidence="4" id="KW-0227">DNA damage</keyword>
<name>A0A8C4TKH9_ERPCA</name>
<dbReference type="GO" id="GO:0033314">
    <property type="term" value="P:mitotic DNA replication checkpoint signaling"/>
    <property type="evidence" value="ECO:0007669"/>
    <property type="project" value="TreeGrafter"/>
</dbReference>
<dbReference type="InterPro" id="IPR004582">
    <property type="entry name" value="Checkpoint_prot_Rad17_Rad24"/>
</dbReference>
<evidence type="ECO:0000256" key="5">
    <source>
        <dbReference type="ARBA" id="ARBA00022840"/>
    </source>
</evidence>
<dbReference type="Ensembl" id="ENSECRT00000033809.1">
    <property type="protein sequence ID" value="ENSECRP00000033084.1"/>
    <property type="gene ID" value="ENSECRG00000019786.1"/>
</dbReference>
<dbReference type="Proteomes" id="UP000694620">
    <property type="component" value="Unassembled WGS sequence"/>
</dbReference>
<dbReference type="InterPro" id="IPR027417">
    <property type="entry name" value="P-loop_NTPase"/>
</dbReference>
<evidence type="ECO:0000256" key="2">
    <source>
        <dbReference type="ARBA" id="ARBA00006168"/>
    </source>
</evidence>
<evidence type="ECO:0000256" key="6">
    <source>
        <dbReference type="ARBA" id="ARBA00023242"/>
    </source>
</evidence>
<protein>
    <submittedName>
        <fullName evidence="8">RAD17 checkpoint clamp loader component</fullName>
    </submittedName>
</protein>
<keyword evidence="6" id="KW-0539">Nucleus</keyword>
<dbReference type="GO" id="GO:0005634">
    <property type="term" value="C:nucleus"/>
    <property type="evidence" value="ECO:0007669"/>
    <property type="project" value="UniProtKB-SubCell"/>
</dbReference>
<keyword evidence="9" id="KW-1185">Reference proteome</keyword>
<dbReference type="GO" id="GO:0005524">
    <property type="term" value="F:ATP binding"/>
    <property type="evidence" value="ECO:0007669"/>
    <property type="project" value="UniProtKB-KW"/>
</dbReference>
<evidence type="ECO:0000313" key="8">
    <source>
        <dbReference type="Ensembl" id="ENSECRP00000033084.1"/>
    </source>
</evidence>
<dbReference type="GO" id="GO:0003689">
    <property type="term" value="F:DNA clamp loader activity"/>
    <property type="evidence" value="ECO:0007669"/>
    <property type="project" value="TreeGrafter"/>
</dbReference>
<comment type="similarity">
    <text evidence="2">Belongs to the rad17/RAD24 family.</text>
</comment>
<dbReference type="SUPFAM" id="SSF52540">
    <property type="entry name" value="P-loop containing nucleoside triphosphate hydrolases"/>
    <property type="match status" value="1"/>
</dbReference>
<keyword evidence="5" id="KW-0067">ATP-binding</keyword>
<dbReference type="PANTHER" id="PTHR12172">
    <property type="entry name" value="CELL CYCLE CHECKPOINT PROTEIN RAD17"/>
    <property type="match status" value="1"/>
</dbReference>
<dbReference type="FunFam" id="3.40.50.300:FF:001661">
    <property type="entry name" value="RAD17 checkpoint clamp loader component"/>
    <property type="match status" value="1"/>
</dbReference>
<reference evidence="8" key="2">
    <citation type="submission" date="2025-09" db="UniProtKB">
        <authorList>
            <consortium name="Ensembl"/>
        </authorList>
    </citation>
    <scope>IDENTIFICATION</scope>
</reference>
<comment type="subcellular location">
    <subcellularLocation>
        <location evidence="1">Nucleus</location>
    </subcellularLocation>
</comment>
<dbReference type="GO" id="GO:0000077">
    <property type="term" value="P:DNA damage checkpoint signaling"/>
    <property type="evidence" value="ECO:0007669"/>
    <property type="project" value="TreeGrafter"/>
</dbReference>
<dbReference type="Pfam" id="PF03215">
    <property type="entry name" value="Rad17"/>
    <property type="match status" value="1"/>
</dbReference>
<reference evidence="8" key="1">
    <citation type="submission" date="2025-08" db="UniProtKB">
        <authorList>
            <consortium name="Ensembl"/>
        </authorList>
    </citation>
    <scope>IDENTIFICATION</scope>
</reference>
<keyword evidence="7" id="KW-0131">Cell cycle</keyword>
<dbReference type="Gene3D" id="3.40.50.300">
    <property type="entry name" value="P-loop containing nucleotide triphosphate hydrolases"/>
    <property type="match status" value="1"/>
</dbReference>
<evidence type="ECO:0000256" key="1">
    <source>
        <dbReference type="ARBA" id="ARBA00004123"/>
    </source>
</evidence>
<dbReference type="GO" id="GO:0006281">
    <property type="term" value="P:DNA repair"/>
    <property type="evidence" value="ECO:0007669"/>
    <property type="project" value="InterPro"/>
</dbReference>
<organism evidence="8 9">
    <name type="scientific">Erpetoichthys calabaricus</name>
    <name type="common">Rope fish</name>
    <name type="synonym">Calamoichthys calabaricus</name>
    <dbReference type="NCBI Taxonomy" id="27687"/>
    <lineage>
        <taxon>Eukaryota</taxon>
        <taxon>Metazoa</taxon>
        <taxon>Chordata</taxon>
        <taxon>Craniata</taxon>
        <taxon>Vertebrata</taxon>
        <taxon>Euteleostomi</taxon>
        <taxon>Actinopterygii</taxon>
        <taxon>Polypteriformes</taxon>
        <taxon>Polypteridae</taxon>
        <taxon>Erpetoichthys</taxon>
    </lineage>
</organism>
<dbReference type="GO" id="GO:0003682">
    <property type="term" value="F:chromatin binding"/>
    <property type="evidence" value="ECO:0007669"/>
    <property type="project" value="TreeGrafter"/>
</dbReference>
<proteinExistence type="inferred from homology"/>
<keyword evidence="3" id="KW-0547">Nucleotide-binding</keyword>
<sequence length="448" mass="50773">MAFETSLSISLCLGFVWEKKRIDKQVCVCCLCTFSEKNVILKTVFWACVCGINLCAELGVHKKKIEEVEAWLKVHTEQKQINKGGSILLMTGPSGCGKTATIYVLSQELGIEIQEWSNPLSSEFKKDNLNSIFDCESISGGFSSESQTRMFQEFLLRANRYNKLQLSGETNDKTKKVILVEDIPNQFYRQPAYLHDILRKFSRTGRCPLIFIISDSLSGSSMQRLLFPSEIQEELKTSSISFNPVAPTSMLKVLSRINGEKTNGPDKDSLHVLCNSCSGDIRSAINSLQFSSLKGNFICKLVGIYKLYDCFHPHKVLSKELPAIGGKDVSLFLFRALGKILHFKREPHTDSDLPQLPNHLSEHERSRLLLDPEVNKTCLSGELFSLYLHQNYLDFYSEIDDVVRATEYLSDADFFTAEWSVETRGLRPLLASLANPWCWVTRNILMYV</sequence>
<gene>
    <name evidence="8" type="primary">RAD17</name>
</gene>
<dbReference type="AlphaFoldDB" id="A0A8C4TKH9"/>
<evidence type="ECO:0000256" key="7">
    <source>
        <dbReference type="ARBA" id="ARBA00023306"/>
    </source>
</evidence>
<evidence type="ECO:0000256" key="3">
    <source>
        <dbReference type="ARBA" id="ARBA00022741"/>
    </source>
</evidence>
<evidence type="ECO:0000256" key="4">
    <source>
        <dbReference type="ARBA" id="ARBA00022763"/>
    </source>
</evidence>
<evidence type="ECO:0000313" key="9">
    <source>
        <dbReference type="Proteomes" id="UP000694620"/>
    </source>
</evidence>
<dbReference type="GeneTree" id="ENSGT00440000039046"/>
<dbReference type="PANTHER" id="PTHR12172:SF0">
    <property type="entry name" value="CELL CYCLE CHECKPOINT PROTEIN RAD17"/>
    <property type="match status" value="1"/>
</dbReference>
<accession>A0A8C4TKH9</accession>